<sequence length="77" mass="8564">MNAFNQIIEIDPLDLDQTIATPEEVPPNAITAAQALFTGFSRQETQQIDYCAEQPSEEQVTEARQHTRAATDLATCR</sequence>
<comment type="caution">
    <text evidence="2">The sequence shown here is derived from an EMBL/GenBank/DDBJ whole genome shotgun (WGS) entry which is preliminary data.</text>
</comment>
<accession>A0A5J4V1G1</accession>
<proteinExistence type="predicted"/>
<evidence type="ECO:0000256" key="1">
    <source>
        <dbReference type="SAM" id="MobiDB-lite"/>
    </source>
</evidence>
<organism evidence="2 3">
    <name type="scientific">Streblomastix strix</name>
    <dbReference type="NCBI Taxonomy" id="222440"/>
    <lineage>
        <taxon>Eukaryota</taxon>
        <taxon>Metamonada</taxon>
        <taxon>Preaxostyla</taxon>
        <taxon>Oxymonadida</taxon>
        <taxon>Streblomastigidae</taxon>
        <taxon>Streblomastix</taxon>
    </lineage>
</organism>
<name>A0A5J4V1G1_9EUKA</name>
<reference evidence="2 3" key="1">
    <citation type="submission" date="2019-03" db="EMBL/GenBank/DDBJ databases">
        <title>Single cell metagenomics reveals metabolic interactions within the superorganism composed of flagellate Streblomastix strix and complex community of Bacteroidetes bacteria on its surface.</title>
        <authorList>
            <person name="Treitli S.C."/>
            <person name="Kolisko M."/>
            <person name="Husnik F."/>
            <person name="Keeling P."/>
            <person name="Hampl V."/>
        </authorList>
    </citation>
    <scope>NUCLEOTIDE SEQUENCE [LARGE SCALE GENOMIC DNA]</scope>
    <source>
        <strain evidence="2">ST1C</strain>
    </source>
</reference>
<protein>
    <submittedName>
        <fullName evidence="2">Uncharacterized protein</fullName>
    </submittedName>
</protein>
<dbReference type="Proteomes" id="UP000324800">
    <property type="component" value="Unassembled WGS sequence"/>
</dbReference>
<dbReference type="AlphaFoldDB" id="A0A5J4V1G1"/>
<feature type="region of interest" description="Disordered" evidence="1">
    <location>
        <begin position="56"/>
        <end position="77"/>
    </location>
</feature>
<dbReference type="EMBL" id="SNRW01010519">
    <property type="protein sequence ID" value="KAA6376447.1"/>
    <property type="molecule type" value="Genomic_DNA"/>
</dbReference>
<evidence type="ECO:0000313" key="3">
    <source>
        <dbReference type="Proteomes" id="UP000324800"/>
    </source>
</evidence>
<evidence type="ECO:0000313" key="2">
    <source>
        <dbReference type="EMBL" id="KAA6376447.1"/>
    </source>
</evidence>
<gene>
    <name evidence="2" type="ORF">EZS28_028028</name>
</gene>